<dbReference type="GO" id="GO:0004441">
    <property type="term" value="F:inositol-1,4-bisphosphate 1-phosphatase activity"/>
    <property type="evidence" value="ECO:0007669"/>
    <property type="project" value="UniProtKB-EC"/>
</dbReference>
<accession>A0AAX4PJW8</accession>
<feature type="binding site" evidence="7">
    <location>
        <position position="110"/>
    </location>
    <ligand>
        <name>Mg(2+)</name>
        <dbReference type="ChEBI" id="CHEBI:18420"/>
        <label>1</label>
        <note>catalytic</note>
    </ligand>
</feature>
<keyword evidence="4 7" id="KW-0460">Magnesium</keyword>
<reference evidence="8 9" key="1">
    <citation type="submission" date="2024-03" db="EMBL/GenBank/DDBJ databases">
        <title>Complete genome sequence of the green alga Chloropicon roscoffensis RCC1871.</title>
        <authorList>
            <person name="Lemieux C."/>
            <person name="Pombert J.-F."/>
            <person name="Otis C."/>
            <person name="Turmel M."/>
        </authorList>
    </citation>
    <scope>NUCLEOTIDE SEQUENCE [LARGE SCALE GENOMIC DNA]</scope>
    <source>
        <strain evidence="8 9">RCC1871</strain>
    </source>
</reference>
<dbReference type="InterPro" id="IPR000760">
    <property type="entry name" value="Inositol_monophosphatase-like"/>
</dbReference>
<dbReference type="Gene3D" id="3.30.540.10">
    <property type="entry name" value="Fructose-1,6-Bisphosphatase, subunit A, domain 1"/>
    <property type="match status" value="1"/>
</dbReference>
<comment type="catalytic activity">
    <reaction evidence="6">
        <text>1D-myo-inositol 1,4-bisphosphate + H2O = 1D-myo-inositol 4-phosphate + phosphate</text>
        <dbReference type="Rhea" id="RHEA:15553"/>
        <dbReference type="ChEBI" id="CHEBI:15377"/>
        <dbReference type="ChEBI" id="CHEBI:43474"/>
        <dbReference type="ChEBI" id="CHEBI:58282"/>
        <dbReference type="ChEBI" id="CHEBI:58469"/>
        <dbReference type="EC" id="3.1.3.57"/>
    </reaction>
    <physiologicalReaction direction="left-to-right" evidence="6">
        <dbReference type="Rhea" id="RHEA:15554"/>
    </physiologicalReaction>
</comment>
<sequence length="123" mass="13802">MGVEAIEGDLRMGCDPKLKDFPYELNAGFLVDVARRAGQAIMEVYEGHEQDWGVQLKGDDSPLTKADLSANKVICDALSEAFPEIPITSEENKKVDWSVRKEYTYSWCVDPLDGTKEFLKRNG</sequence>
<feature type="binding site" evidence="7">
    <location>
        <position position="112"/>
    </location>
    <ligand>
        <name>Mg(2+)</name>
        <dbReference type="ChEBI" id="CHEBI:18420"/>
        <label>1</label>
        <note>catalytic</note>
    </ligand>
</feature>
<dbReference type="AlphaFoldDB" id="A0AAX4PJW8"/>
<dbReference type="PANTHER" id="PTHR43028:SF5">
    <property type="entry name" value="3'(2'),5'-BISPHOSPHATE NUCLEOTIDASE 1"/>
    <property type="match status" value="1"/>
</dbReference>
<dbReference type="InterPro" id="IPR050725">
    <property type="entry name" value="CysQ/Inositol_MonoPase"/>
</dbReference>
<evidence type="ECO:0000313" key="9">
    <source>
        <dbReference type="Proteomes" id="UP001472866"/>
    </source>
</evidence>
<gene>
    <name evidence="8" type="ORF">HKI87_15g81600</name>
</gene>
<evidence type="ECO:0000256" key="6">
    <source>
        <dbReference type="ARBA" id="ARBA00044478"/>
    </source>
</evidence>
<dbReference type="GO" id="GO:0008441">
    <property type="term" value="F:3'(2'),5'-bisphosphate nucleotidase activity"/>
    <property type="evidence" value="ECO:0007669"/>
    <property type="project" value="TreeGrafter"/>
</dbReference>
<comment type="catalytic activity">
    <reaction evidence="5">
        <text>1D-myo-inositol 1,3,4-trisphosphate + H2O = 1D-myo-inositol 3,4-bisphosphate + phosphate</text>
        <dbReference type="Rhea" id="RHEA:70319"/>
        <dbReference type="ChEBI" id="CHEBI:15377"/>
        <dbReference type="ChEBI" id="CHEBI:43474"/>
        <dbReference type="ChEBI" id="CHEBI:58414"/>
        <dbReference type="ChEBI" id="CHEBI:83241"/>
    </reaction>
    <physiologicalReaction direction="left-to-right" evidence="5">
        <dbReference type="Rhea" id="RHEA:70320"/>
    </physiologicalReaction>
</comment>
<dbReference type="PROSITE" id="PS00629">
    <property type="entry name" value="IMP_1"/>
    <property type="match status" value="1"/>
</dbReference>
<evidence type="ECO:0000256" key="4">
    <source>
        <dbReference type="ARBA" id="ARBA00022842"/>
    </source>
</evidence>
<dbReference type="PANTHER" id="PTHR43028">
    <property type="entry name" value="3'(2'),5'-BISPHOSPHATE NUCLEOTIDASE 1"/>
    <property type="match status" value="1"/>
</dbReference>
<evidence type="ECO:0000256" key="5">
    <source>
        <dbReference type="ARBA" id="ARBA00044465"/>
    </source>
</evidence>
<comment type="cofactor">
    <cofactor evidence="7">
        <name>Mg(2+)</name>
        <dbReference type="ChEBI" id="CHEBI:18420"/>
    </cofactor>
</comment>
<keyword evidence="9" id="KW-1185">Reference proteome</keyword>
<evidence type="ECO:0000313" key="8">
    <source>
        <dbReference type="EMBL" id="WZN66593.1"/>
    </source>
</evidence>
<keyword evidence="3 7" id="KW-0479">Metal-binding</keyword>
<proteinExistence type="inferred from homology"/>
<evidence type="ECO:0000256" key="7">
    <source>
        <dbReference type="PIRSR" id="PIRSR600760-2"/>
    </source>
</evidence>
<dbReference type="InterPro" id="IPR020583">
    <property type="entry name" value="Inositol_monoP_metal-BS"/>
</dbReference>
<dbReference type="GO" id="GO:0000103">
    <property type="term" value="P:sulfate assimilation"/>
    <property type="evidence" value="ECO:0007669"/>
    <property type="project" value="TreeGrafter"/>
</dbReference>
<dbReference type="SUPFAM" id="SSF56655">
    <property type="entry name" value="Carbohydrate phosphatase"/>
    <property type="match status" value="1"/>
</dbReference>
<name>A0AAX4PJW8_9CHLO</name>
<organism evidence="8 9">
    <name type="scientific">Chloropicon roscoffensis</name>
    <dbReference type="NCBI Taxonomy" id="1461544"/>
    <lineage>
        <taxon>Eukaryota</taxon>
        <taxon>Viridiplantae</taxon>
        <taxon>Chlorophyta</taxon>
        <taxon>Chloropicophyceae</taxon>
        <taxon>Chloropicales</taxon>
        <taxon>Chloropicaceae</taxon>
        <taxon>Chloropicon</taxon>
    </lineage>
</organism>
<evidence type="ECO:0000256" key="2">
    <source>
        <dbReference type="ARBA" id="ARBA00022671"/>
    </source>
</evidence>
<dbReference type="GO" id="GO:0050427">
    <property type="term" value="P:3'-phosphoadenosine 5'-phosphosulfate metabolic process"/>
    <property type="evidence" value="ECO:0007669"/>
    <property type="project" value="TreeGrafter"/>
</dbReference>
<dbReference type="EMBL" id="CP151515">
    <property type="protein sequence ID" value="WZN66593.1"/>
    <property type="molecule type" value="Genomic_DNA"/>
</dbReference>
<keyword evidence="2" id="KW-0452">Lithium</keyword>
<feature type="binding site" evidence="7">
    <location>
        <position position="113"/>
    </location>
    <ligand>
        <name>Mg(2+)</name>
        <dbReference type="ChEBI" id="CHEBI:18420"/>
        <label>1</label>
        <note>catalytic</note>
    </ligand>
</feature>
<evidence type="ECO:0000256" key="1">
    <source>
        <dbReference type="ARBA" id="ARBA00009759"/>
    </source>
</evidence>
<feature type="binding site" evidence="7">
    <location>
        <position position="90"/>
    </location>
    <ligand>
        <name>Mg(2+)</name>
        <dbReference type="ChEBI" id="CHEBI:18420"/>
        <label>2</label>
    </ligand>
</feature>
<protein>
    <submittedName>
        <fullName evidence="8">3'(2'),5'-bisphosphate nucleotidase CysQ</fullName>
    </submittedName>
</protein>
<dbReference type="Proteomes" id="UP001472866">
    <property type="component" value="Chromosome 15"/>
</dbReference>
<comment type="similarity">
    <text evidence="1">Belongs to the inositol monophosphatase superfamily.</text>
</comment>
<evidence type="ECO:0000256" key="3">
    <source>
        <dbReference type="ARBA" id="ARBA00022723"/>
    </source>
</evidence>
<dbReference type="Pfam" id="PF00459">
    <property type="entry name" value="Inositol_P"/>
    <property type="match status" value="1"/>
</dbReference>
<dbReference type="GO" id="GO:0046872">
    <property type="term" value="F:metal ion binding"/>
    <property type="evidence" value="ECO:0007669"/>
    <property type="project" value="UniProtKB-KW"/>
</dbReference>